<reference evidence="1 2" key="1">
    <citation type="journal article" date="2022" name="Hortic Res">
        <title>A haplotype resolved chromosomal level avocado genome allows analysis of novel avocado genes.</title>
        <authorList>
            <person name="Nath O."/>
            <person name="Fletcher S.J."/>
            <person name="Hayward A."/>
            <person name="Shaw L.M."/>
            <person name="Masouleh A.K."/>
            <person name="Furtado A."/>
            <person name="Henry R.J."/>
            <person name="Mitter N."/>
        </authorList>
    </citation>
    <scope>NUCLEOTIDE SEQUENCE [LARGE SCALE GENOMIC DNA]</scope>
    <source>
        <strain evidence="2">cv. Hass</strain>
    </source>
</reference>
<dbReference type="EMBL" id="CM056820">
    <property type="protein sequence ID" value="KAJ8616197.1"/>
    <property type="molecule type" value="Genomic_DNA"/>
</dbReference>
<name>A0ACC2K510_PERAE</name>
<organism evidence="1 2">
    <name type="scientific">Persea americana</name>
    <name type="common">Avocado</name>
    <dbReference type="NCBI Taxonomy" id="3435"/>
    <lineage>
        <taxon>Eukaryota</taxon>
        <taxon>Viridiplantae</taxon>
        <taxon>Streptophyta</taxon>
        <taxon>Embryophyta</taxon>
        <taxon>Tracheophyta</taxon>
        <taxon>Spermatophyta</taxon>
        <taxon>Magnoliopsida</taxon>
        <taxon>Magnoliidae</taxon>
        <taxon>Laurales</taxon>
        <taxon>Lauraceae</taxon>
        <taxon>Persea</taxon>
    </lineage>
</organism>
<protein>
    <submittedName>
        <fullName evidence="1">Uncharacterized protein</fullName>
    </submittedName>
</protein>
<accession>A0ACC2K510</accession>
<evidence type="ECO:0000313" key="1">
    <source>
        <dbReference type="EMBL" id="KAJ8616197.1"/>
    </source>
</evidence>
<dbReference type="Proteomes" id="UP001234297">
    <property type="component" value="Chromosome 12"/>
</dbReference>
<sequence>MDIQGKGKERWRMLILKKEETHLLKRISGTCPKITLCFWRELEKGLIVGLNLPGVEVRFQNLRVEADCVVVRGKPIPTLFNAFTGSIYRRAFIDENLQNLPEDNGLLLRRIRERFNRVGFNLPTVEVRFENLRVEAVCDVVGGKPLPTLTNALKSSISGITKGLLKILGFKFKEAKATILRDVSGIIKPSRMTLLLGPPGCGKTTLLRALSGRLDHSLQVEGDVSYNGFKLEDFIPQKTSAYVRQHDLHIPELTVRETLDFSARCQGSGSRADLLVEVEKREKEAGMVPDSDLDAYMKAISISGKERTPETDYILKVLGLETCSDVIIGDAMKRGISGGEKKRLTLGEMIIGPSRAFFMDEILNGLDSSTAYQIIAVLQQSVHIMETSMLVSLLQPAPEIYNLFDEIILMAEGRIIYHGPRDCVSEFFESCGFRCPERKSPADFLQEVISRKDQAQYWCFSDQPYNYVSIEQFQEKFIAYSSGQKLSEELSQPLFMLKGNKDALSFSAYSISKRELLKACISRELLLASRNPLVYVLKLMQLMLIAFIVMTAFIRTQMSVDLVHANYYMGALFFSLLLMVVNSNPEMMMTLSRLAIFYKQRDSYFYPAWAFSLPSLFLKIPHSLVASLVFTSFTYYVIGYSPEAIRFFRQFLLFFAVHLMFGSLIRAIVAVCRSAMAVIVAHYHLLLALLTFGGFILPLPSIPAWMKWGFWLFPLSYAEIGVVVTEFHAPRWKRISSGDVSIGENVMGRKGLLYQDYFYWICIGTLIGFTVIFNIVFTLALTYLRAPSNRRAVISLKRPSQLQRGDDCNREKLHKTSSSSVSIPISSMEQKRGKMVLPFEPLTLCFKGVRYFVESPLKIINQGVTHKTIQLLRDVTGVFRPQVLTALMGVSGAGKTTLLDVLSGRKTSGIIQGDIYVGGYTKVQETFSRISGYCEQNDIHSPYITVEESVIHSAWLRLGPLINQNTKMEFVNEVLETIELDEIKDTLVGIPGVSGLSLEQRKRLTLAVELVANPSILFIDEPTTGLDARTAAIVMRAVRNVVETGRTVVCTIHQPSIDIFESFDELILIKKGGQIIYSGQLGWHSKNIINYFESIPGVPKIKDNYNPAIWMLEVTSTSMERQLGLDFSQIYRDSCLCQETEVLVEQLSKPPPGSKKLHFATCFAANSCGQFTACLWKCCLSYWRSPDYNLKRILSCFFGAVFFALLFWKHARILNTEQDLLNVAGFMFMSISFLGIGNCHSVQKFVEKERLVMCRERFLGMYSSIAYSLAQIAIEIPYIFVQAFIYASITYLAIGFQLSAYKLLWYLGAIFFSLLQYTYFGMFLISVSSSTEVSTIYSSTFHSTSNLFAGFLIPRPRIPIWWVWFYWISPTSWTFNAILTSQYGDMDREIEAFGEHKGINVFIKDYFGFQHDRLALVAAMLVALPLLYATLFAIAMAKLNFQKR</sequence>
<gene>
    <name evidence="1" type="ORF">MRB53_035569</name>
</gene>
<comment type="caution">
    <text evidence="1">The sequence shown here is derived from an EMBL/GenBank/DDBJ whole genome shotgun (WGS) entry which is preliminary data.</text>
</comment>
<keyword evidence="2" id="KW-1185">Reference proteome</keyword>
<proteinExistence type="predicted"/>
<evidence type="ECO:0000313" key="2">
    <source>
        <dbReference type="Proteomes" id="UP001234297"/>
    </source>
</evidence>